<keyword evidence="2" id="KW-1185">Reference proteome</keyword>
<proteinExistence type="predicted"/>
<dbReference type="Proteomes" id="UP000298030">
    <property type="component" value="Unassembled WGS sequence"/>
</dbReference>
<reference evidence="1 2" key="1">
    <citation type="journal article" date="2019" name="Nat. Ecol. Evol.">
        <title>Megaphylogeny resolves global patterns of mushroom evolution.</title>
        <authorList>
            <person name="Varga T."/>
            <person name="Krizsan K."/>
            <person name="Foldi C."/>
            <person name="Dima B."/>
            <person name="Sanchez-Garcia M."/>
            <person name="Sanchez-Ramirez S."/>
            <person name="Szollosi G.J."/>
            <person name="Szarkandi J.G."/>
            <person name="Papp V."/>
            <person name="Albert L."/>
            <person name="Andreopoulos W."/>
            <person name="Angelini C."/>
            <person name="Antonin V."/>
            <person name="Barry K.W."/>
            <person name="Bougher N.L."/>
            <person name="Buchanan P."/>
            <person name="Buyck B."/>
            <person name="Bense V."/>
            <person name="Catcheside P."/>
            <person name="Chovatia M."/>
            <person name="Cooper J."/>
            <person name="Damon W."/>
            <person name="Desjardin D."/>
            <person name="Finy P."/>
            <person name="Geml J."/>
            <person name="Haridas S."/>
            <person name="Hughes K."/>
            <person name="Justo A."/>
            <person name="Karasinski D."/>
            <person name="Kautmanova I."/>
            <person name="Kiss B."/>
            <person name="Kocsube S."/>
            <person name="Kotiranta H."/>
            <person name="LaButti K.M."/>
            <person name="Lechner B.E."/>
            <person name="Liimatainen K."/>
            <person name="Lipzen A."/>
            <person name="Lukacs Z."/>
            <person name="Mihaltcheva S."/>
            <person name="Morgado L.N."/>
            <person name="Niskanen T."/>
            <person name="Noordeloos M.E."/>
            <person name="Ohm R.A."/>
            <person name="Ortiz-Santana B."/>
            <person name="Ovrebo C."/>
            <person name="Racz N."/>
            <person name="Riley R."/>
            <person name="Savchenko A."/>
            <person name="Shiryaev A."/>
            <person name="Soop K."/>
            <person name="Spirin V."/>
            <person name="Szebenyi C."/>
            <person name="Tomsovsky M."/>
            <person name="Tulloss R.E."/>
            <person name="Uehling J."/>
            <person name="Grigoriev I.V."/>
            <person name="Vagvolgyi C."/>
            <person name="Papp T."/>
            <person name="Martin F.M."/>
            <person name="Miettinen O."/>
            <person name="Hibbett D.S."/>
            <person name="Nagy L.G."/>
        </authorList>
    </citation>
    <scope>NUCLEOTIDE SEQUENCE [LARGE SCALE GENOMIC DNA]</scope>
    <source>
        <strain evidence="1 2">FP101781</strain>
    </source>
</reference>
<evidence type="ECO:0000313" key="1">
    <source>
        <dbReference type="EMBL" id="TEB27968.1"/>
    </source>
</evidence>
<dbReference type="EMBL" id="QPFP01000036">
    <property type="protein sequence ID" value="TEB27968.1"/>
    <property type="molecule type" value="Genomic_DNA"/>
</dbReference>
<accession>A0A4Y7T1Z7</accession>
<comment type="caution">
    <text evidence="1">The sequence shown here is derived from an EMBL/GenBank/DDBJ whole genome shotgun (WGS) entry which is preliminary data.</text>
</comment>
<dbReference type="AlphaFoldDB" id="A0A4Y7T1Z7"/>
<name>A0A4Y7T1Z7_COPMI</name>
<sequence length="130" mass="14573">MLRHYCPLSLTGACSIPVNRLNRCCHGQRGVLSAHASEALLAGGRSDSNKIQISGWTIENRLLYLRKFPVASHFSFTNRLAIVTIPSDDWTLMNEDHASCHAIENWPSPVYPRRPVRIPPIERLSAESLP</sequence>
<organism evidence="1 2">
    <name type="scientific">Coprinellus micaceus</name>
    <name type="common">Glistening ink-cap mushroom</name>
    <name type="synonym">Coprinus micaceus</name>
    <dbReference type="NCBI Taxonomy" id="71717"/>
    <lineage>
        <taxon>Eukaryota</taxon>
        <taxon>Fungi</taxon>
        <taxon>Dikarya</taxon>
        <taxon>Basidiomycota</taxon>
        <taxon>Agaricomycotina</taxon>
        <taxon>Agaricomycetes</taxon>
        <taxon>Agaricomycetidae</taxon>
        <taxon>Agaricales</taxon>
        <taxon>Agaricineae</taxon>
        <taxon>Psathyrellaceae</taxon>
        <taxon>Coprinellus</taxon>
    </lineage>
</organism>
<protein>
    <submittedName>
        <fullName evidence="1">Uncharacterized protein</fullName>
    </submittedName>
</protein>
<evidence type="ECO:0000313" key="2">
    <source>
        <dbReference type="Proteomes" id="UP000298030"/>
    </source>
</evidence>
<gene>
    <name evidence="1" type="ORF">FA13DRAFT_1736167</name>
</gene>